<dbReference type="Pfam" id="PF00291">
    <property type="entry name" value="PALP"/>
    <property type="match status" value="1"/>
</dbReference>
<reference evidence="2" key="1">
    <citation type="submission" date="2022-06" db="EMBL/GenBank/DDBJ databases">
        <title>Complete genome sequences of two strains of the flax pathogen Septoria linicola.</title>
        <authorList>
            <person name="Lapalu N."/>
            <person name="Simon A."/>
            <person name="Demenou B."/>
            <person name="Paumier D."/>
            <person name="Guillot M.-P."/>
            <person name="Gout L."/>
            <person name="Valade R."/>
        </authorList>
    </citation>
    <scope>NUCLEOTIDE SEQUENCE</scope>
    <source>
        <strain evidence="2">SE15195</strain>
    </source>
</reference>
<keyword evidence="3" id="KW-1185">Reference proteome</keyword>
<dbReference type="InterPro" id="IPR001926">
    <property type="entry name" value="TrpB-like_PALP"/>
</dbReference>
<protein>
    <submittedName>
        <fullName evidence="2">Pyridoxal-phosphate dependent enzyme</fullName>
    </submittedName>
</protein>
<gene>
    <name evidence="2" type="ORF">Slin15195_G097350</name>
</gene>
<dbReference type="InterPro" id="IPR036052">
    <property type="entry name" value="TrpB-like_PALP_sf"/>
</dbReference>
<dbReference type="PANTHER" id="PTHR42937">
    <property type="match status" value="1"/>
</dbReference>
<name>A0A9Q9EM36_9PEZI</name>
<dbReference type="EMBL" id="CP099425">
    <property type="protein sequence ID" value="USW56416.1"/>
    <property type="molecule type" value="Genomic_DNA"/>
</dbReference>
<dbReference type="Gene3D" id="3.40.50.1100">
    <property type="match status" value="2"/>
</dbReference>
<dbReference type="SUPFAM" id="SSF53686">
    <property type="entry name" value="Tryptophan synthase beta subunit-like PLP-dependent enzymes"/>
    <property type="match status" value="1"/>
</dbReference>
<dbReference type="AlphaFoldDB" id="A0A9Q9EM36"/>
<accession>A0A9Q9EM36</accession>
<feature type="domain" description="Tryptophan synthase beta chain-like PALP" evidence="1">
    <location>
        <begin position="49"/>
        <end position="372"/>
    </location>
</feature>
<organism evidence="2 3">
    <name type="scientific">Septoria linicola</name>
    <dbReference type="NCBI Taxonomy" id="215465"/>
    <lineage>
        <taxon>Eukaryota</taxon>
        <taxon>Fungi</taxon>
        <taxon>Dikarya</taxon>
        <taxon>Ascomycota</taxon>
        <taxon>Pezizomycotina</taxon>
        <taxon>Dothideomycetes</taxon>
        <taxon>Dothideomycetidae</taxon>
        <taxon>Mycosphaerellales</taxon>
        <taxon>Mycosphaerellaceae</taxon>
        <taxon>Septoria</taxon>
    </lineage>
</organism>
<evidence type="ECO:0000313" key="2">
    <source>
        <dbReference type="EMBL" id="USW56416.1"/>
    </source>
</evidence>
<evidence type="ECO:0000313" key="3">
    <source>
        <dbReference type="Proteomes" id="UP001056384"/>
    </source>
</evidence>
<dbReference type="Proteomes" id="UP001056384">
    <property type="component" value="Chromosome 8"/>
</dbReference>
<dbReference type="PANTHER" id="PTHR42937:SF1">
    <property type="entry name" value="DIAMINOPROPIONATE AMMONIA-LYASE"/>
    <property type="match status" value="1"/>
</dbReference>
<sequence length="385" mass="42017">MTEYAVQHLESGEQYTRPWSLKNAGHNAKSFPQEPVDPAVEAFHRTLPDYNETKLHDLGLLAKEIGVAHVFIKDESTRFGLPAFKVLGASWAIHRSICKHLGIPASTALDELIKQLSKNASNQIRLVTCSEGNWGRACGRMAKILRVPITIYVPGFMSEYTQNLLRGEGAEVKVLQDGSYDNSVAATKRDAQSSGALMVMDTSWADYTEIPKWVTEGYSTMLTETDRQIAALLPGAKPNVFIVSVGVGSWAHSVVAYYKAANPNNRILTVEPETAASFKESLHVGQITPIQTGETIMAGMNCGTTSQLAWPILQAGVTAAVTVTDRESHESVQYLEAAKVNAGPCGAATLAALRKYANTLSTEERREMVVVLFSTEGRRDYEVPV</sequence>
<evidence type="ECO:0000259" key="1">
    <source>
        <dbReference type="Pfam" id="PF00291"/>
    </source>
</evidence>
<proteinExistence type="predicted"/>